<gene>
    <name evidence="2" type="ORF">RS030_192802</name>
</gene>
<keyword evidence="3" id="KW-1185">Reference proteome</keyword>
<dbReference type="Proteomes" id="UP001311799">
    <property type="component" value="Unassembled WGS sequence"/>
</dbReference>
<organism evidence="2 3">
    <name type="scientific">Cryptosporidium xiaoi</name>
    <dbReference type="NCBI Taxonomy" id="659607"/>
    <lineage>
        <taxon>Eukaryota</taxon>
        <taxon>Sar</taxon>
        <taxon>Alveolata</taxon>
        <taxon>Apicomplexa</taxon>
        <taxon>Conoidasida</taxon>
        <taxon>Coccidia</taxon>
        <taxon>Eucoccidiorida</taxon>
        <taxon>Eimeriorina</taxon>
        <taxon>Cryptosporidiidae</taxon>
        <taxon>Cryptosporidium</taxon>
    </lineage>
</organism>
<accession>A0AAV9XZF5</accession>
<feature type="compositionally biased region" description="Basic and acidic residues" evidence="1">
    <location>
        <begin position="300"/>
        <end position="319"/>
    </location>
</feature>
<dbReference type="AlphaFoldDB" id="A0AAV9XZF5"/>
<comment type="caution">
    <text evidence="2">The sequence shown here is derived from an EMBL/GenBank/DDBJ whole genome shotgun (WGS) entry which is preliminary data.</text>
</comment>
<evidence type="ECO:0000313" key="2">
    <source>
        <dbReference type="EMBL" id="KAK6589858.1"/>
    </source>
</evidence>
<protein>
    <submittedName>
        <fullName evidence="2">Uncharacterized protein</fullName>
    </submittedName>
</protein>
<feature type="region of interest" description="Disordered" evidence="1">
    <location>
        <begin position="300"/>
        <end position="331"/>
    </location>
</feature>
<dbReference type="EMBL" id="JAWDEY010000010">
    <property type="protein sequence ID" value="KAK6589858.1"/>
    <property type="molecule type" value="Genomic_DNA"/>
</dbReference>
<reference evidence="2 3" key="1">
    <citation type="submission" date="2023-10" db="EMBL/GenBank/DDBJ databases">
        <title>Comparative genomics analysis reveals potential genetic determinants of host preference in Cryptosporidium xiaoi.</title>
        <authorList>
            <person name="Xiao L."/>
            <person name="Li J."/>
        </authorList>
    </citation>
    <scope>NUCLEOTIDE SEQUENCE [LARGE SCALE GENOMIC DNA]</scope>
    <source>
        <strain evidence="2 3">52996</strain>
    </source>
</reference>
<evidence type="ECO:0000313" key="3">
    <source>
        <dbReference type="Proteomes" id="UP001311799"/>
    </source>
</evidence>
<name>A0AAV9XZF5_9CRYT</name>
<evidence type="ECO:0000256" key="1">
    <source>
        <dbReference type="SAM" id="MobiDB-lite"/>
    </source>
</evidence>
<proteinExistence type="predicted"/>
<sequence>MNQGFSVSEDGNKESTTVNKILANVQGYYSGDYDWNDFYGDDEDELSCDCENDVKLDSISILPSSKNNFDSAIQDKLKVFQTNQKGGLRLGDIKYRQRIRHRRKSDKGNDDDNPDFFHDEIVEQIQKGEDLLTIGPEEMEAIRQNAWTPRGEYIPDDIEMGYHTAWDIGKRGCVAVKLVGDWDSHISPNKVRFFIMDGTDPVSFLSYYTKSDLRVSRGEKSEKRGIIFANDLRDGYWDYSRSKIIFSRRNKSGQTTVIENIPTQFMDAMMVCIREIEVHKKVKKILRERRKLASLNAASEREKDVQIEDKPTEKMRDSEDTQDYDTTVPIGDVLSGKRGSISKLVAPKVDFSKLLS</sequence>